<accession>A0ABQ9ZIC2</accession>
<dbReference type="EMBL" id="JAOYFB010000004">
    <property type="protein sequence ID" value="KAK4012672.1"/>
    <property type="molecule type" value="Genomic_DNA"/>
</dbReference>
<protein>
    <recommendedName>
        <fullName evidence="3">Secreted protein</fullName>
    </recommendedName>
</protein>
<organism evidence="1 2">
    <name type="scientific">Daphnia magna</name>
    <dbReference type="NCBI Taxonomy" id="35525"/>
    <lineage>
        <taxon>Eukaryota</taxon>
        <taxon>Metazoa</taxon>
        <taxon>Ecdysozoa</taxon>
        <taxon>Arthropoda</taxon>
        <taxon>Crustacea</taxon>
        <taxon>Branchiopoda</taxon>
        <taxon>Diplostraca</taxon>
        <taxon>Cladocera</taxon>
        <taxon>Anomopoda</taxon>
        <taxon>Daphniidae</taxon>
        <taxon>Daphnia</taxon>
    </lineage>
</organism>
<evidence type="ECO:0008006" key="3">
    <source>
        <dbReference type="Google" id="ProtNLM"/>
    </source>
</evidence>
<dbReference type="Proteomes" id="UP001234178">
    <property type="component" value="Unassembled WGS sequence"/>
</dbReference>
<evidence type="ECO:0000313" key="1">
    <source>
        <dbReference type="EMBL" id="KAK4012672.1"/>
    </source>
</evidence>
<comment type="caution">
    <text evidence="1">The sequence shown here is derived from an EMBL/GenBank/DDBJ whole genome shotgun (WGS) entry which is preliminary data.</text>
</comment>
<evidence type="ECO:0000313" key="2">
    <source>
        <dbReference type="Proteomes" id="UP001234178"/>
    </source>
</evidence>
<sequence length="76" mass="8037">MIPGACLVTTVSTHCCLPLLDSSTASPSLGGIVQHAVHLLKFALPISVDLMYHHRPPSEPDEQISVPSVHAVTIVT</sequence>
<keyword evidence="2" id="KW-1185">Reference proteome</keyword>
<proteinExistence type="predicted"/>
<gene>
    <name evidence="1" type="ORF">OUZ56_024906</name>
</gene>
<name>A0ABQ9ZIC2_9CRUS</name>
<reference evidence="1 2" key="1">
    <citation type="journal article" date="2023" name="Nucleic Acids Res.">
        <title>The hologenome of Daphnia magna reveals possible DNA methylation and microbiome-mediated evolution of the host genome.</title>
        <authorList>
            <person name="Chaturvedi A."/>
            <person name="Li X."/>
            <person name="Dhandapani V."/>
            <person name="Marshall H."/>
            <person name="Kissane S."/>
            <person name="Cuenca-Cambronero M."/>
            <person name="Asole G."/>
            <person name="Calvet F."/>
            <person name="Ruiz-Romero M."/>
            <person name="Marangio P."/>
            <person name="Guigo R."/>
            <person name="Rago D."/>
            <person name="Mirbahai L."/>
            <person name="Eastwood N."/>
            <person name="Colbourne J.K."/>
            <person name="Zhou J."/>
            <person name="Mallon E."/>
            <person name="Orsini L."/>
        </authorList>
    </citation>
    <scope>NUCLEOTIDE SEQUENCE [LARGE SCALE GENOMIC DNA]</scope>
    <source>
        <strain evidence="1">LRV0_1</strain>
    </source>
</reference>